<keyword evidence="2" id="KW-0812">Transmembrane</keyword>
<organism evidence="3 4">
    <name type="scientific">Cylindrotheca closterium</name>
    <dbReference type="NCBI Taxonomy" id="2856"/>
    <lineage>
        <taxon>Eukaryota</taxon>
        <taxon>Sar</taxon>
        <taxon>Stramenopiles</taxon>
        <taxon>Ochrophyta</taxon>
        <taxon>Bacillariophyta</taxon>
        <taxon>Bacillariophyceae</taxon>
        <taxon>Bacillariophycidae</taxon>
        <taxon>Bacillariales</taxon>
        <taxon>Bacillariaceae</taxon>
        <taxon>Cylindrotheca</taxon>
    </lineage>
</organism>
<name>A0AAD2G7C2_9STRA</name>
<sequence length="113" mass="12386">MIRPPSSDRHYDVMTFLIMMVSAVMFRAMRIGCFSQPFLAELTLQSALLSTEPYASSLHLPTSGGATKKNMIGDDAAATTRSTDDEEPQIKAEESLQPLIGTSSQFEKLQGWG</sequence>
<keyword evidence="2" id="KW-1133">Transmembrane helix</keyword>
<dbReference type="EMBL" id="CAKOGP040002203">
    <property type="protein sequence ID" value="CAJ1965591.1"/>
    <property type="molecule type" value="Genomic_DNA"/>
</dbReference>
<keyword evidence="4" id="KW-1185">Reference proteome</keyword>
<feature type="region of interest" description="Disordered" evidence="1">
    <location>
        <begin position="59"/>
        <end position="96"/>
    </location>
</feature>
<gene>
    <name evidence="3" type="ORF">CYCCA115_LOCUS21188</name>
</gene>
<comment type="caution">
    <text evidence="3">The sequence shown here is derived from an EMBL/GenBank/DDBJ whole genome shotgun (WGS) entry which is preliminary data.</text>
</comment>
<keyword evidence="2" id="KW-0472">Membrane</keyword>
<dbReference type="Proteomes" id="UP001295423">
    <property type="component" value="Unassembled WGS sequence"/>
</dbReference>
<evidence type="ECO:0000313" key="4">
    <source>
        <dbReference type="Proteomes" id="UP001295423"/>
    </source>
</evidence>
<proteinExistence type="predicted"/>
<accession>A0AAD2G7C2</accession>
<reference evidence="3" key="1">
    <citation type="submission" date="2023-08" db="EMBL/GenBank/DDBJ databases">
        <authorList>
            <person name="Audoor S."/>
            <person name="Bilcke G."/>
        </authorList>
    </citation>
    <scope>NUCLEOTIDE SEQUENCE</scope>
</reference>
<evidence type="ECO:0000256" key="2">
    <source>
        <dbReference type="SAM" id="Phobius"/>
    </source>
</evidence>
<evidence type="ECO:0000313" key="3">
    <source>
        <dbReference type="EMBL" id="CAJ1965591.1"/>
    </source>
</evidence>
<feature type="transmembrane region" description="Helical" evidence="2">
    <location>
        <begin position="12"/>
        <end position="29"/>
    </location>
</feature>
<dbReference type="AlphaFoldDB" id="A0AAD2G7C2"/>
<evidence type="ECO:0000256" key="1">
    <source>
        <dbReference type="SAM" id="MobiDB-lite"/>
    </source>
</evidence>
<protein>
    <submittedName>
        <fullName evidence="3">Uncharacterized protein</fullName>
    </submittedName>
</protein>